<accession>A0A5B8XUZ1</accession>
<reference evidence="2 3" key="1">
    <citation type="submission" date="2019-08" db="EMBL/GenBank/DDBJ databases">
        <authorList>
            <person name="Liang Q."/>
        </authorList>
    </citation>
    <scope>NUCLEOTIDE SEQUENCE [LARGE SCALE GENOMIC DNA]</scope>
    <source>
        <strain evidence="2 3">V1718</strain>
    </source>
</reference>
<evidence type="ECO:0000313" key="2">
    <source>
        <dbReference type="EMBL" id="QED27903.1"/>
    </source>
</evidence>
<evidence type="ECO:0000313" key="3">
    <source>
        <dbReference type="Proteomes" id="UP000321595"/>
    </source>
</evidence>
<dbReference type="KEGG" id="bbae:FRD01_11780"/>
<organism evidence="2 3">
    <name type="scientific">Microvenator marinus</name>
    <dbReference type="NCBI Taxonomy" id="2600177"/>
    <lineage>
        <taxon>Bacteria</taxon>
        <taxon>Deltaproteobacteria</taxon>
        <taxon>Bradymonadales</taxon>
        <taxon>Microvenatoraceae</taxon>
        <taxon>Microvenator</taxon>
    </lineage>
</organism>
<keyword evidence="3" id="KW-1185">Reference proteome</keyword>
<name>A0A5B8XUZ1_9DELT</name>
<keyword evidence="1" id="KW-0732">Signal</keyword>
<feature type="chain" id="PRO_5022857373" evidence="1">
    <location>
        <begin position="24"/>
        <end position="461"/>
    </location>
</feature>
<dbReference type="RefSeq" id="WP_146959859.1">
    <property type="nucleotide sequence ID" value="NZ_CP042467.1"/>
</dbReference>
<gene>
    <name evidence="2" type="ORF">FRD01_11780</name>
</gene>
<dbReference type="EMBL" id="CP042467">
    <property type="protein sequence ID" value="QED27903.1"/>
    <property type="molecule type" value="Genomic_DNA"/>
</dbReference>
<dbReference type="AlphaFoldDB" id="A0A5B8XUZ1"/>
<proteinExistence type="predicted"/>
<sequence>MMSRWVVFGVWGLCMLVASASWAQDRVHVTSGYVEETDTERVAQARAALESGATNLVRSMPEFSPVSDDSVSRRLEENPSYLDSLKLAASWSEMGITKYRELDPAGAIQSLEQAVTIWRSAGWDLVEPQEFSETLLFLALSHLEKGENVARPLELMQEMVRLNPALVIQEGYYPQSVVQFYEGARLTLERSVRDSSPVKSHADRLAVVSEAELILFVDALQTTNTGWQVIVHLYDAAEGEFQRETLSVGRFEDLEEAASRLASRLLSCRLEPEAAPAPIAQSQGESPWSMQIYFAYASFLDFPDPNVELFGHYGAAIGANYSVTREFSVLGAVQVLTSARDFSGFIIQDFTTIRGFGGIELGYSFGPIRPEIAALVEASTLGDIVVCEDVNTIIRGCNPDRTTRYEFEVLLGANIRPRVSLQLLPSLTALIGASGSFYVYPLTERQVNFPVTVETGVQYRF</sequence>
<feature type="signal peptide" evidence="1">
    <location>
        <begin position="1"/>
        <end position="23"/>
    </location>
</feature>
<dbReference type="Proteomes" id="UP000321595">
    <property type="component" value="Chromosome"/>
</dbReference>
<protein>
    <submittedName>
        <fullName evidence="2">Uncharacterized protein</fullName>
    </submittedName>
</protein>
<evidence type="ECO:0000256" key="1">
    <source>
        <dbReference type="SAM" id="SignalP"/>
    </source>
</evidence>
<dbReference type="OrthoDB" id="5525708at2"/>